<reference evidence="1 2" key="2">
    <citation type="journal article" date="2014" name="BMC Genomics">
        <title>An improved genome of the model marine alga Ostreococcus tauri unfolds by assessing Illumina de novo assemblies.</title>
        <authorList>
            <person name="Blanc-Mathieu R."/>
            <person name="Verhelst B."/>
            <person name="Derelle E."/>
            <person name="Rombauts S."/>
            <person name="Bouget F.Y."/>
            <person name="Carre I."/>
            <person name="Chateau A."/>
            <person name="Eyre-Walker A."/>
            <person name="Grimsley N."/>
            <person name="Moreau H."/>
            <person name="Piegu B."/>
            <person name="Rivals E."/>
            <person name="Schackwitz W."/>
            <person name="Van de Peer Y."/>
            <person name="Piganeau G."/>
        </authorList>
    </citation>
    <scope>NUCLEOTIDE SEQUENCE [LARGE SCALE GENOMIC DNA]</scope>
    <source>
        <strain evidence="2">OTTH 0595 / CCAP 157/2 / RCC745</strain>
    </source>
</reference>
<organism evidence="1 2">
    <name type="scientific">Ostreococcus tauri</name>
    <name type="common">Marine green alga</name>
    <dbReference type="NCBI Taxonomy" id="70448"/>
    <lineage>
        <taxon>Eukaryota</taxon>
        <taxon>Viridiplantae</taxon>
        <taxon>Chlorophyta</taxon>
        <taxon>Mamiellophyceae</taxon>
        <taxon>Mamiellales</taxon>
        <taxon>Bathycoccaceae</taxon>
        <taxon>Ostreococcus</taxon>
    </lineage>
</organism>
<evidence type="ECO:0000313" key="1">
    <source>
        <dbReference type="EMBL" id="CEF99702.1"/>
    </source>
</evidence>
<comment type="caution">
    <text evidence="1">The sequence shown here is derived from an EMBL/GenBank/DDBJ whole genome shotgun (WGS) entry which is preliminary data.</text>
</comment>
<dbReference type="AlphaFoldDB" id="A0A090MAE8"/>
<dbReference type="Gene3D" id="3.40.630.30">
    <property type="match status" value="1"/>
</dbReference>
<name>A0A090MAE8_OSTTA</name>
<evidence type="ECO:0000313" key="2">
    <source>
        <dbReference type="Proteomes" id="UP000009170"/>
    </source>
</evidence>
<sequence>MLNATADWLAAHTDARAAYVHVERDNVPARRAYEKAGFAAESAETDAEALARERPPRLLLHREITRR</sequence>
<dbReference type="InterPro" id="IPR016181">
    <property type="entry name" value="Acyl_CoA_acyltransferase"/>
</dbReference>
<keyword evidence="2" id="KW-1185">Reference proteome</keyword>
<dbReference type="EMBL" id="CAID01000011">
    <property type="protein sequence ID" value="CEF99702.1"/>
    <property type="molecule type" value="Genomic_DNA"/>
</dbReference>
<dbReference type="InParanoid" id="A0A090MAE8"/>
<dbReference type="OrthoDB" id="514051at2759"/>
<proteinExistence type="predicted"/>
<gene>
    <name evidence="1" type="ORF">OT_ostta11g02630</name>
</gene>
<dbReference type="Proteomes" id="UP000009170">
    <property type="component" value="Unassembled WGS sequence"/>
</dbReference>
<protein>
    <submittedName>
        <fullName evidence="1">Acyl-CoA N-acyltransferase</fullName>
    </submittedName>
</protein>
<dbReference type="SUPFAM" id="SSF55729">
    <property type="entry name" value="Acyl-CoA N-acyltransferases (Nat)"/>
    <property type="match status" value="1"/>
</dbReference>
<accession>A0A090MAE8</accession>
<reference evidence="2" key="1">
    <citation type="journal article" date="2006" name="Proc. Natl. Acad. Sci. U.S.A.">
        <title>Genome analysis of the smallest free-living eukaryote Ostreococcus tauri unveils many unique features.</title>
        <authorList>
            <person name="Derelle E."/>
            <person name="Ferraz C."/>
            <person name="Rombauts S."/>
            <person name="Rouze P."/>
            <person name="Worden A.Z."/>
            <person name="Robbens S."/>
            <person name="Partensky F."/>
            <person name="Degroeve S."/>
            <person name="Echeynie S."/>
            <person name="Cooke R."/>
            <person name="Saeys Y."/>
            <person name="Wuyts J."/>
            <person name="Jabbari K."/>
            <person name="Bowler C."/>
            <person name="Panaud O."/>
            <person name="Piegu B."/>
            <person name="Ball S.G."/>
            <person name="Ral J.-P."/>
            <person name="Bouget F.-Y."/>
            <person name="Piganeau G."/>
            <person name="De Baets B."/>
            <person name="Picard A."/>
            <person name="Delseny M."/>
            <person name="Demaille J."/>
            <person name="Van de Peer Y."/>
            <person name="Moreau H."/>
        </authorList>
    </citation>
    <scope>NUCLEOTIDE SEQUENCE [LARGE SCALE GENOMIC DNA]</scope>
    <source>
        <strain evidence="2">OTTH 0595 / CCAP 157/2 / RCC745</strain>
    </source>
</reference>
<dbReference type="RefSeq" id="XP_003082083.2">
    <property type="nucleotide sequence ID" value="XM_003082035.2"/>
</dbReference>
<dbReference type="KEGG" id="ota:OT_ostta11g02630"/>
<dbReference type="GeneID" id="9835915"/>